<feature type="non-terminal residue" evidence="2">
    <location>
        <position position="1"/>
    </location>
</feature>
<dbReference type="AlphaFoldDB" id="A0A820KM04"/>
<dbReference type="PANTHER" id="PTHR45688:SF13">
    <property type="entry name" value="ALANINE--GLYOXYLATE AMINOTRANSFERASE 2-LIKE"/>
    <property type="match status" value="1"/>
</dbReference>
<organism evidence="2 3">
    <name type="scientific">Rotaria sordida</name>
    <dbReference type="NCBI Taxonomy" id="392033"/>
    <lineage>
        <taxon>Eukaryota</taxon>
        <taxon>Metazoa</taxon>
        <taxon>Spiralia</taxon>
        <taxon>Gnathifera</taxon>
        <taxon>Rotifera</taxon>
        <taxon>Eurotatoria</taxon>
        <taxon>Bdelloidea</taxon>
        <taxon>Philodinida</taxon>
        <taxon>Philodinidae</taxon>
        <taxon>Rotaria</taxon>
    </lineage>
</organism>
<dbReference type="InterPro" id="IPR015421">
    <property type="entry name" value="PyrdxlP-dep_Trfase_major"/>
</dbReference>
<accession>A0A820KM04</accession>
<dbReference type="PANTHER" id="PTHR45688">
    <property type="match status" value="1"/>
</dbReference>
<dbReference type="SUPFAM" id="SSF53383">
    <property type="entry name" value="PLP-dependent transferases"/>
    <property type="match status" value="1"/>
</dbReference>
<dbReference type="GO" id="GO:0030170">
    <property type="term" value="F:pyridoxal phosphate binding"/>
    <property type="evidence" value="ECO:0007669"/>
    <property type="project" value="InterPro"/>
</dbReference>
<proteinExistence type="inferred from homology"/>
<dbReference type="Pfam" id="PF00202">
    <property type="entry name" value="Aminotran_3"/>
    <property type="match status" value="1"/>
</dbReference>
<dbReference type="Gene3D" id="3.40.640.10">
    <property type="entry name" value="Type I PLP-dependent aspartate aminotransferase-like (Major domain)"/>
    <property type="match status" value="1"/>
</dbReference>
<comment type="similarity">
    <text evidence="1">Belongs to the class-III pyridoxal-phosphate-dependent aminotransferase family.</text>
</comment>
<dbReference type="GO" id="GO:0008483">
    <property type="term" value="F:transaminase activity"/>
    <property type="evidence" value="ECO:0007669"/>
    <property type="project" value="InterPro"/>
</dbReference>
<dbReference type="InterPro" id="IPR015424">
    <property type="entry name" value="PyrdxlP-dep_Trfase"/>
</dbReference>
<gene>
    <name evidence="2" type="ORF">FNK824_LOCUS41962</name>
</gene>
<reference evidence="2" key="1">
    <citation type="submission" date="2021-02" db="EMBL/GenBank/DDBJ databases">
        <authorList>
            <person name="Nowell W R."/>
        </authorList>
    </citation>
    <scope>NUCLEOTIDE SEQUENCE</scope>
</reference>
<dbReference type="GO" id="GO:0005739">
    <property type="term" value="C:mitochondrion"/>
    <property type="evidence" value="ECO:0007669"/>
    <property type="project" value="TreeGrafter"/>
</dbReference>
<evidence type="ECO:0000313" key="3">
    <source>
        <dbReference type="Proteomes" id="UP000663874"/>
    </source>
</evidence>
<comment type="caution">
    <text evidence="2">The sequence shown here is derived from an EMBL/GenBank/DDBJ whole genome shotgun (WGS) entry which is preliminary data.</text>
</comment>
<dbReference type="Proteomes" id="UP000663874">
    <property type="component" value="Unassembled WGS sequence"/>
</dbReference>
<protein>
    <submittedName>
        <fullName evidence="2">Uncharacterized protein</fullName>
    </submittedName>
</protein>
<evidence type="ECO:0000256" key="1">
    <source>
        <dbReference type="ARBA" id="ARBA00008954"/>
    </source>
</evidence>
<sequence length="106" mass="12179">NNEIYKQMSACATNNHYLHDNTVILAERITQTLPKGLDQFFYTNSGSEANDLAIRLAREYTGNYDILVLDNAYHGHLLSLVELSSYMYKKMTNQQKMPEHVHVVSI</sequence>
<dbReference type="InterPro" id="IPR005814">
    <property type="entry name" value="Aminotrans_3"/>
</dbReference>
<name>A0A820KM04_9BILA</name>
<dbReference type="EMBL" id="CAJOBE010045131">
    <property type="protein sequence ID" value="CAF4339458.1"/>
    <property type="molecule type" value="Genomic_DNA"/>
</dbReference>
<evidence type="ECO:0000313" key="2">
    <source>
        <dbReference type="EMBL" id="CAF4339458.1"/>
    </source>
</evidence>